<feature type="disulfide bond" evidence="12">
    <location>
        <begin position="756"/>
        <end position="768"/>
    </location>
</feature>
<feature type="disulfide bond" evidence="12">
    <location>
        <begin position="821"/>
        <end position="830"/>
    </location>
</feature>
<dbReference type="GO" id="GO:0070831">
    <property type="term" value="P:basement membrane assembly"/>
    <property type="evidence" value="ECO:0007669"/>
    <property type="project" value="TreeGrafter"/>
</dbReference>
<evidence type="ECO:0000256" key="10">
    <source>
        <dbReference type="ARBA" id="ARBA00023180"/>
    </source>
</evidence>
<keyword evidence="7" id="KW-0130">Cell adhesion</keyword>
<dbReference type="InterPro" id="IPR013015">
    <property type="entry name" value="Laminin_IV_B"/>
</dbReference>
<keyword evidence="11 12" id="KW-0424">Laminin EGF-like domain</keyword>
<dbReference type="FunFam" id="2.10.25.10:FF:000101">
    <property type="entry name" value="Laminin subunit beta 1"/>
    <property type="match status" value="1"/>
</dbReference>
<dbReference type="InterPro" id="IPR002049">
    <property type="entry name" value="LE_dom"/>
</dbReference>
<feature type="domain" description="Laminin EGF-like" evidence="13">
    <location>
        <begin position="708"/>
        <end position="755"/>
    </location>
</feature>
<protein>
    <submittedName>
        <fullName evidence="16">Laminin subunit beta 4</fullName>
    </submittedName>
</protein>
<keyword evidence="4" id="KW-0732">Signal</keyword>
<keyword evidence="9 12" id="KW-1015">Disulfide bond</keyword>
<evidence type="ECO:0000256" key="2">
    <source>
        <dbReference type="ARBA" id="ARBA00022525"/>
    </source>
</evidence>
<dbReference type="Pfam" id="PF24973">
    <property type="entry name" value="EGF_LMN_ATRN"/>
    <property type="match status" value="1"/>
</dbReference>
<feature type="disulfide bond" evidence="12">
    <location>
        <begin position="1088"/>
        <end position="1097"/>
    </location>
</feature>
<evidence type="ECO:0000256" key="12">
    <source>
        <dbReference type="PROSITE-ProRule" id="PRU00460"/>
    </source>
</evidence>
<evidence type="ECO:0000256" key="9">
    <source>
        <dbReference type="ARBA" id="ARBA00023157"/>
    </source>
</evidence>
<reference evidence="16" key="1">
    <citation type="submission" date="2015-11" db="EMBL/GenBank/DDBJ databases">
        <authorList>
            <consortium name="International Coturnix japonica Genome Analysis Consortium"/>
            <person name="Warren W."/>
            <person name="Burt D.W."/>
            <person name="Antin P.B."/>
            <person name="Lanford R."/>
            <person name="Gros J."/>
            <person name="Wilson R.K."/>
        </authorList>
    </citation>
    <scope>NUCLEOTIDE SEQUENCE [LARGE SCALE GENOMIC DNA]</scope>
</reference>
<feature type="disulfide bond" evidence="12">
    <location>
        <begin position="758"/>
        <end position="775"/>
    </location>
</feature>
<dbReference type="FunFam" id="2.10.25.10:FF:000090">
    <property type="entry name" value="laminin subunit alpha"/>
    <property type="match status" value="3"/>
</dbReference>
<dbReference type="SMART" id="SM00180">
    <property type="entry name" value="EGF_Lam"/>
    <property type="match status" value="13"/>
</dbReference>
<dbReference type="InterPro" id="IPR000742">
    <property type="entry name" value="EGF"/>
</dbReference>
<dbReference type="GO" id="GO:0007411">
    <property type="term" value="P:axon guidance"/>
    <property type="evidence" value="ECO:0007669"/>
    <property type="project" value="TreeGrafter"/>
</dbReference>
<dbReference type="FunFam" id="2.10.25.10:FF:000135">
    <property type="entry name" value="Laminin subunit beta 4"/>
    <property type="match status" value="1"/>
</dbReference>
<feature type="disulfide bond" evidence="12">
    <location>
        <begin position="991"/>
        <end position="1000"/>
    </location>
</feature>
<dbReference type="InterPro" id="IPR008211">
    <property type="entry name" value="Laminin_N"/>
</dbReference>
<dbReference type="FunFam" id="2.10.25.10:FF:000130">
    <property type="entry name" value="Laminin subunit beta 1"/>
    <property type="match status" value="1"/>
</dbReference>
<evidence type="ECO:0000256" key="8">
    <source>
        <dbReference type="ARBA" id="ARBA00023054"/>
    </source>
</evidence>
<evidence type="ECO:0000259" key="15">
    <source>
        <dbReference type="PROSITE" id="PS51117"/>
    </source>
</evidence>
<feature type="domain" description="Laminin N-terminal" evidence="15">
    <location>
        <begin position="22"/>
        <end position="263"/>
    </location>
</feature>
<reference evidence="16" key="2">
    <citation type="submission" date="2025-08" db="UniProtKB">
        <authorList>
            <consortium name="Ensembl"/>
        </authorList>
    </citation>
    <scope>IDENTIFICATION</scope>
</reference>
<dbReference type="GO" id="GO:0009887">
    <property type="term" value="P:animal organ morphogenesis"/>
    <property type="evidence" value="ECO:0007669"/>
    <property type="project" value="TreeGrafter"/>
</dbReference>
<dbReference type="CDD" id="cd00055">
    <property type="entry name" value="EGF_Lam"/>
    <property type="match status" value="11"/>
</dbReference>
<dbReference type="Pfam" id="PF21199">
    <property type="entry name" value="LAMININ_IV_B"/>
    <property type="match status" value="1"/>
</dbReference>
<dbReference type="GO" id="GO:0034446">
    <property type="term" value="P:substrate adhesion-dependent cell spreading"/>
    <property type="evidence" value="ECO:0007669"/>
    <property type="project" value="TreeGrafter"/>
</dbReference>
<dbReference type="Gene3D" id="2.10.25.10">
    <property type="entry name" value="Laminin"/>
    <property type="match status" value="9"/>
</dbReference>
<feature type="disulfide bond" evidence="12">
    <location>
        <begin position="296"/>
        <end position="305"/>
    </location>
</feature>
<feature type="disulfide bond" evidence="12">
    <location>
        <begin position="729"/>
        <end position="738"/>
    </location>
</feature>
<dbReference type="Pfam" id="PF00055">
    <property type="entry name" value="Laminin_N"/>
    <property type="match status" value="1"/>
</dbReference>
<keyword evidence="8" id="KW-0175">Coiled coil</keyword>
<organism evidence="16 17">
    <name type="scientific">Coturnix japonica</name>
    <name type="common">Japanese quail</name>
    <name type="synonym">Coturnix coturnix japonica</name>
    <dbReference type="NCBI Taxonomy" id="93934"/>
    <lineage>
        <taxon>Eukaryota</taxon>
        <taxon>Metazoa</taxon>
        <taxon>Chordata</taxon>
        <taxon>Craniata</taxon>
        <taxon>Vertebrata</taxon>
        <taxon>Euteleostomi</taxon>
        <taxon>Archelosauria</taxon>
        <taxon>Archosauria</taxon>
        <taxon>Dinosauria</taxon>
        <taxon>Saurischia</taxon>
        <taxon>Theropoda</taxon>
        <taxon>Coelurosauria</taxon>
        <taxon>Aves</taxon>
        <taxon>Neognathae</taxon>
        <taxon>Galloanserae</taxon>
        <taxon>Galliformes</taxon>
        <taxon>Phasianidae</taxon>
        <taxon>Perdicinae</taxon>
        <taxon>Coturnix</taxon>
    </lineage>
</organism>
<evidence type="ECO:0000256" key="4">
    <source>
        <dbReference type="ARBA" id="ARBA00022729"/>
    </source>
</evidence>
<dbReference type="PANTHER" id="PTHR10574">
    <property type="entry name" value="NETRIN/LAMININ-RELATED"/>
    <property type="match status" value="1"/>
</dbReference>
<dbReference type="GeneTree" id="ENSGT00940000162514"/>
<evidence type="ECO:0000256" key="11">
    <source>
        <dbReference type="ARBA" id="ARBA00023292"/>
    </source>
</evidence>
<evidence type="ECO:0000256" key="1">
    <source>
        <dbReference type="ARBA" id="ARBA00004302"/>
    </source>
</evidence>
<dbReference type="Gene3D" id="2.170.300.10">
    <property type="entry name" value="Tie2 ligand-binding domain superfamily"/>
    <property type="match status" value="2"/>
</dbReference>
<keyword evidence="10" id="KW-0325">Glycoprotein</keyword>
<dbReference type="PROSITE" id="PS51116">
    <property type="entry name" value="LAMININ_IVB"/>
    <property type="match status" value="1"/>
</dbReference>
<dbReference type="FunFam" id="2.60.120.260:FF:000010">
    <property type="entry name" value="Laminin subunit beta 1"/>
    <property type="match status" value="1"/>
</dbReference>
<feature type="domain" description="Laminin EGF-like" evidence="13">
    <location>
        <begin position="909"/>
        <end position="960"/>
    </location>
</feature>
<feature type="disulfide bond" evidence="12">
    <location>
        <begin position="1067"/>
        <end position="1079"/>
    </location>
</feature>
<dbReference type="FunFam" id="2.10.25.10:FF:000138">
    <property type="entry name" value="Laminin subunit beta 1"/>
    <property type="match status" value="1"/>
</dbReference>
<dbReference type="Pfam" id="PF00053">
    <property type="entry name" value="EGF_laminin"/>
    <property type="match status" value="11"/>
</dbReference>
<feature type="domain" description="Laminin EGF-like" evidence="13">
    <location>
        <begin position="961"/>
        <end position="1018"/>
    </location>
</feature>
<feature type="domain" description="Laminin EGF-like" evidence="13">
    <location>
        <begin position="1019"/>
        <end position="1066"/>
    </location>
</feature>
<feature type="domain" description="Laminin EGF-like" evidence="13">
    <location>
        <begin position="264"/>
        <end position="330"/>
    </location>
</feature>
<comment type="subcellular location">
    <subcellularLocation>
        <location evidence="1">Secreted</location>
        <location evidence="1">Extracellular space</location>
        <location evidence="1">Extracellular matrix</location>
        <location evidence="1">Basement membrane</location>
    </subcellularLocation>
</comment>
<keyword evidence="3" id="KW-0272">Extracellular matrix</keyword>
<evidence type="ECO:0000259" key="13">
    <source>
        <dbReference type="PROSITE" id="PS50027"/>
    </source>
</evidence>
<keyword evidence="17" id="KW-1185">Reference proteome</keyword>
<keyword evidence="2" id="KW-0964">Secreted</keyword>
<dbReference type="Gene3D" id="2.60.120.260">
    <property type="entry name" value="Galactose-binding domain-like"/>
    <property type="match status" value="1"/>
</dbReference>
<dbReference type="GO" id="GO:0043256">
    <property type="term" value="C:laminin complex"/>
    <property type="evidence" value="ECO:0007669"/>
    <property type="project" value="TreeGrafter"/>
</dbReference>
<dbReference type="Proteomes" id="UP000694412">
    <property type="component" value="Chromosome 1"/>
</dbReference>
<feature type="domain" description="Laminin EGF-like" evidence="13">
    <location>
        <begin position="802"/>
        <end position="849"/>
    </location>
</feature>
<feature type="disulfide bond" evidence="12">
    <location>
        <begin position="710"/>
        <end position="727"/>
    </location>
</feature>
<sequence length="1353" mass="148100">HKSPPWQVAGQVCLYLLPDDCGAGSCHPAIGDLLLGRSKQLVASSTCGMNNPQKYCIIGYLEAEQKCFVCDSRYPYNPYTQHNSHMIENVITTFEPDRKKKWWQSENGVDHVSIRLDLETLFQFSHLILTFKTFRPAAMLVERSTDFGQTWKAFRYFAQDCAASFPNISSGPSKGVGDVICDSRYSDIEPSTEGEVLQRVALDPSFEIENPYVPYIQELITMTNLRINFTKLHTLGDALLGRRHSDPLEKYYYAVYEMVVRGNCFCNGHASRCDPIQNLRGDVFHQPGMVHGRCICHHNTDGLSCERCKDFYNDAPWKPAEGAQNNACKRCNCNGHSGRCHFDMAVYQASGGVSGGVCEDCQHNTTGQHCNQCKLFFYQDPHKAISDTHACLPCRCNPEGTLHHGACESHTDAVLGTVAGRCPCKENVEGVHCNKCKVNHFGLRGSDPLGCQPCNCDAAGTLPFSVCDPATGECLCQQFTTGRRCEKCNPEMLHSHPPCTNSRCSPEDGQCKCLPNIVGRQCNEPAPGYFFLPLDYYIYEAEHAMPLSGSAPLVRSWLTGRPVTWTGPGFARVPSGAGLRFAISNIPLAMDFTIAIRYEPEVLAMACISCDGVTAAWSIFPVVGGGKSFYSLNISKQKYFPFLLTPKLGLIPRINSMENLCSKKDLDDYQKYHCVEIASEVGPHVLPEACARLIASMSARLHHGAVACKCNLLGSLNASCSRLGGQCHCKANVVGRCCDTCSAGSYGFGFHGCYPCECHPQGSVSSLCDQVTGQCACLPNVDGRHCSQCLPGYFGFPRCRPCPCHGFTELCHPVTGECLNCSGFTAGSHCERCIDGYYGNPSNREPCRPCMCPGVPTSKRFFAHSCYQDSQTSQIVCNCLEGYSGSRCDECPTGFYKIPGSPGEECAPCPCNNNIDVTDPESCNRVTGECVKCLHNTHGANCQFCKPGYFGSALNQDCRICKCNPAGVFPATCPGGDTACLCDPATGACQCQPNVVGSTCDQCAPGYWNLAAGKGCQLCDCDLKNTQSNQCDQLTGQCLCKVGYGGKRCDECEENYFGNPQKHCISCNCNAEGTSWPQCDKATGVCNCRAGVTGRFCDQCGRGFEKDFPSCRQCHLCFDEWDTEITALSQTVQGLMRFAASLEDKGGRMPSCDMRFKAFEDAISEMERILKHPVFSWEALSGIKDFHGYVRHELPLHPSGQAKGSFNWQWPYLWRYQTVCLSKNPMHCPTSFHQRCISDTQRSPDKMFSLLQICGVPGSHSCAAAACGGGPNCSGALPLSSRAFRKAEETAVLLTNLTTQLQDPENQVCASKLHLFSAVHGGWKTGQPIPGKHCSLVVSRLQVNSYAKTLSTQ</sequence>
<feature type="domain" description="Laminin IV type B" evidence="14">
    <location>
        <begin position="531"/>
        <end position="702"/>
    </location>
</feature>
<dbReference type="PANTHER" id="PTHR10574:SF279">
    <property type="entry name" value="LAMININ SUBUNIT BETA 4"/>
    <property type="match status" value="1"/>
</dbReference>
<feature type="domain" description="Laminin EGF-like" evidence="13">
    <location>
        <begin position="454"/>
        <end position="506"/>
    </location>
</feature>
<dbReference type="FunFam" id="2.10.25.10:FF:000083">
    <property type="entry name" value="Laminin subunit alpha"/>
    <property type="match status" value="1"/>
</dbReference>
<feature type="domain" description="Laminin EGF-like" evidence="13">
    <location>
        <begin position="1067"/>
        <end position="1113"/>
    </location>
</feature>
<dbReference type="FunFam" id="2.10.25.10:FF:000065">
    <property type="entry name" value="Laminin subunit beta 1"/>
    <property type="match status" value="1"/>
</dbReference>
<feature type="domain" description="Laminin EGF-like" evidence="13">
    <location>
        <begin position="331"/>
        <end position="393"/>
    </location>
</feature>
<dbReference type="InterPro" id="IPR056863">
    <property type="entry name" value="LMN_ATRN_NET-like_EGF"/>
</dbReference>
<evidence type="ECO:0000313" key="17">
    <source>
        <dbReference type="Proteomes" id="UP000694412"/>
    </source>
</evidence>
<evidence type="ECO:0000256" key="7">
    <source>
        <dbReference type="ARBA" id="ARBA00022889"/>
    </source>
</evidence>
<dbReference type="PROSITE" id="PS01248">
    <property type="entry name" value="EGF_LAM_1"/>
    <property type="match status" value="5"/>
</dbReference>
<dbReference type="FunFam" id="2.170.300.10:FF:000001">
    <property type="entry name" value="Laminin subunit beta-1"/>
    <property type="match status" value="1"/>
</dbReference>
<feature type="disulfide bond" evidence="12">
    <location>
        <begin position="777"/>
        <end position="786"/>
    </location>
</feature>
<dbReference type="SUPFAM" id="SSF57196">
    <property type="entry name" value="EGF/Laminin"/>
    <property type="match status" value="13"/>
</dbReference>
<feature type="disulfide bond" evidence="12">
    <location>
        <begin position="361"/>
        <end position="370"/>
    </location>
</feature>
<dbReference type="SMART" id="SM00136">
    <property type="entry name" value="LamNT"/>
    <property type="match status" value="1"/>
</dbReference>
<dbReference type="Ensembl" id="ENSCJPT00005011796.1">
    <property type="protein sequence ID" value="ENSCJPP00005007661.1"/>
    <property type="gene ID" value="ENSCJPG00005006997.1"/>
</dbReference>
<evidence type="ECO:0000256" key="6">
    <source>
        <dbReference type="ARBA" id="ARBA00022869"/>
    </source>
</evidence>
<feature type="disulfide bond" evidence="12">
    <location>
        <begin position="1019"/>
        <end position="1031"/>
    </location>
</feature>
<dbReference type="SMART" id="SM00181">
    <property type="entry name" value="EGF"/>
    <property type="match status" value="6"/>
</dbReference>
<feature type="disulfide bond" evidence="12">
    <location>
        <begin position="833"/>
        <end position="847"/>
    </location>
</feature>
<feature type="domain" description="Laminin EGF-like" evidence="13">
    <location>
        <begin position="394"/>
        <end position="453"/>
    </location>
</feature>
<keyword evidence="6" id="KW-0084">Basement membrane</keyword>
<proteinExistence type="predicted"/>
<feature type="disulfide bond" evidence="12">
    <location>
        <begin position="424"/>
        <end position="433"/>
    </location>
</feature>
<feature type="disulfide bond" evidence="12">
    <location>
        <begin position="1040"/>
        <end position="1049"/>
    </location>
</feature>
<feature type="disulfide bond" evidence="12">
    <location>
        <begin position="1069"/>
        <end position="1086"/>
    </location>
</feature>
<feature type="disulfide bond" evidence="12">
    <location>
        <begin position="708"/>
        <end position="720"/>
    </location>
</feature>
<evidence type="ECO:0000259" key="14">
    <source>
        <dbReference type="PROSITE" id="PS51116"/>
    </source>
</evidence>
<dbReference type="PROSITE" id="PS51117">
    <property type="entry name" value="LAMININ_NTER"/>
    <property type="match status" value="1"/>
</dbReference>
<feature type="disulfide bond" evidence="12">
    <location>
        <begin position="933"/>
        <end position="942"/>
    </location>
</feature>
<dbReference type="GO" id="GO:0009888">
    <property type="term" value="P:tissue development"/>
    <property type="evidence" value="ECO:0007669"/>
    <property type="project" value="TreeGrafter"/>
</dbReference>
<dbReference type="InterPro" id="IPR050440">
    <property type="entry name" value="Laminin/Netrin_ECM"/>
</dbReference>
<dbReference type="PRINTS" id="PR00011">
    <property type="entry name" value="EGFLAMININ"/>
</dbReference>
<dbReference type="GO" id="GO:0016477">
    <property type="term" value="P:cell migration"/>
    <property type="evidence" value="ECO:0007669"/>
    <property type="project" value="TreeGrafter"/>
</dbReference>
<evidence type="ECO:0000256" key="3">
    <source>
        <dbReference type="ARBA" id="ARBA00022530"/>
    </source>
</evidence>
<feature type="disulfide bond" evidence="12">
    <location>
        <begin position="1021"/>
        <end position="1038"/>
    </location>
</feature>
<feature type="disulfide bond" evidence="12">
    <location>
        <begin position="476"/>
        <end position="485"/>
    </location>
</feature>
<evidence type="ECO:0000313" key="16">
    <source>
        <dbReference type="Ensembl" id="ENSCJPP00005007661.1"/>
    </source>
</evidence>
<name>A0A8C2T2T5_COTJA</name>
<evidence type="ECO:0000256" key="5">
    <source>
        <dbReference type="ARBA" id="ARBA00022737"/>
    </source>
</evidence>
<accession>A0A8C2T2T5</accession>
<gene>
    <name evidence="16" type="primary">LAMB4</name>
</gene>
<comment type="caution">
    <text evidence="12">Lacks conserved residue(s) required for the propagation of feature annotation.</text>
</comment>
<dbReference type="PROSITE" id="PS50027">
    <property type="entry name" value="EGF_LAM_2"/>
    <property type="match status" value="11"/>
</dbReference>
<reference evidence="16" key="3">
    <citation type="submission" date="2025-09" db="UniProtKB">
        <authorList>
            <consortium name="Ensembl"/>
        </authorList>
    </citation>
    <scope>IDENTIFICATION</scope>
</reference>
<feature type="domain" description="Laminin EGF-like" evidence="13">
    <location>
        <begin position="756"/>
        <end position="801"/>
    </location>
</feature>
<keyword evidence="5" id="KW-0677">Repeat</keyword>